<gene>
    <name evidence="10" type="ORF">UV73_C0022G0010</name>
</gene>
<dbReference type="InterPro" id="IPR035097">
    <property type="entry name" value="M29_N-terminal"/>
</dbReference>
<keyword evidence="5" id="KW-0031">Aminopeptidase</keyword>
<evidence type="ECO:0000256" key="6">
    <source>
        <dbReference type="ARBA" id="ARBA00022670"/>
    </source>
</evidence>
<evidence type="ECO:0000256" key="3">
    <source>
        <dbReference type="ARBA" id="ARBA00001947"/>
    </source>
</evidence>
<comment type="caution">
    <text evidence="10">The sequence shown here is derived from an EMBL/GenBank/DDBJ whole genome shotgun (WGS) entry which is preliminary data.</text>
</comment>
<dbReference type="InterPro" id="IPR000787">
    <property type="entry name" value="Peptidase_M29"/>
</dbReference>
<comment type="similarity">
    <text evidence="4">Belongs to the peptidase M29 family.</text>
</comment>
<evidence type="ECO:0000313" key="11">
    <source>
        <dbReference type="Proteomes" id="UP000034894"/>
    </source>
</evidence>
<keyword evidence="6" id="KW-0645">Protease</keyword>
<keyword evidence="8" id="KW-0378">Hydrolase</keyword>
<evidence type="ECO:0000256" key="2">
    <source>
        <dbReference type="ARBA" id="ARBA00001946"/>
    </source>
</evidence>
<dbReference type="PANTHER" id="PTHR34448">
    <property type="entry name" value="AMINOPEPTIDASE"/>
    <property type="match status" value="1"/>
</dbReference>
<keyword evidence="7" id="KW-0479">Metal-binding</keyword>
<dbReference type="GO" id="GO:0046872">
    <property type="term" value="F:metal ion binding"/>
    <property type="evidence" value="ECO:0007669"/>
    <property type="project" value="UniProtKB-KW"/>
</dbReference>
<organism evidence="10 11">
    <name type="scientific">Candidatus Gottesmanbacteria bacterium GW2011_GWA2_43_14</name>
    <dbReference type="NCBI Taxonomy" id="1618443"/>
    <lineage>
        <taxon>Bacteria</taxon>
        <taxon>Candidatus Gottesmaniibacteriota</taxon>
    </lineage>
</organism>
<protein>
    <recommendedName>
        <fullName evidence="12">Aminopeptidase</fullName>
    </recommendedName>
</protein>
<evidence type="ECO:0000256" key="9">
    <source>
        <dbReference type="ARBA" id="ARBA00023049"/>
    </source>
</evidence>
<comment type="cofactor">
    <cofactor evidence="2">
        <name>Mg(2+)</name>
        <dbReference type="ChEBI" id="CHEBI:18420"/>
    </cofactor>
</comment>
<comment type="cofactor">
    <cofactor evidence="1">
        <name>Co(2+)</name>
        <dbReference type="ChEBI" id="CHEBI:48828"/>
    </cofactor>
</comment>
<reference evidence="10 11" key="1">
    <citation type="journal article" date="2015" name="Nature">
        <title>rRNA introns, odd ribosomes, and small enigmatic genomes across a large radiation of phyla.</title>
        <authorList>
            <person name="Brown C.T."/>
            <person name="Hug L.A."/>
            <person name="Thomas B.C."/>
            <person name="Sharon I."/>
            <person name="Castelle C.J."/>
            <person name="Singh A."/>
            <person name="Wilkins M.J."/>
            <person name="Williams K.H."/>
            <person name="Banfield J.F."/>
        </authorList>
    </citation>
    <scope>NUCLEOTIDE SEQUENCE [LARGE SCALE GENOMIC DNA]</scope>
</reference>
<dbReference type="Gene3D" id="3.40.1830.10">
    <property type="entry name" value="Thermophilic metalloprotease (M29)"/>
    <property type="match status" value="1"/>
</dbReference>
<dbReference type="GO" id="GO:0006508">
    <property type="term" value="P:proteolysis"/>
    <property type="evidence" value="ECO:0007669"/>
    <property type="project" value="UniProtKB-KW"/>
</dbReference>
<evidence type="ECO:0000256" key="4">
    <source>
        <dbReference type="ARBA" id="ARBA00008236"/>
    </source>
</evidence>
<evidence type="ECO:0008006" key="12">
    <source>
        <dbReference type="Google" id="ProtNLM"/>
    </source>
</evidence>
<comment type="cofactor">
    <cofactor evidence="3">
        <name>Zn(2+)</name>
        <dbReference type="ChEBI" id="CHEBI:29105"/>
    </cofactor>
</comment>
<evidence type="ECO:0000256" key="8">
    <source>
        <dbReference type="ARBA" id="ARBA00022801"/>
    </source>
</evidence>
<dbReference type="AlphaFoldDB" id="A0A0G1FJ94"/>
<dbReference type="InterPro" id="IPR052170">
    <property type="entry name" value="M29_Exopeptidase"/>
</dbReference>
<dbReference type="Pfam" id="PF02073">
    <property type="entry name" value="Peptidase_M29"/>
    <property type="match status" value="1"/>
</dbReference>
<dbReference type="Proteomes" id="UP000034894">
    <property type="component" value="Unassembled WGS sequence"/>
</dbReference>
<dbReference type="SUPFAM" id="SSF144052">
    <property type="entry name" value="Thermophilic metalloprotease-like"/>
    <property type="match status" value="1"/>
</dbReference>
<name>A0A0G1FJ94_9BACT</name>
<sequence length="420" mass="47044">MSQLALERLRISIPDNRTFEPSFEVKRFDPSRIERLAEIIVNRALKIGSDDRLLLRYDPGGSQLAQFVAYKAAEKGAAVLPRSNDPLVLAAVLAGVAQNETPRVFNEMAAGENGDISWATKVSIIRSSDFPEAMDVVPGDISKKWNQATEAALRLRVDRRPWNLIYLPTEAEAKIDGMNYEDYLEMFFRACDRPWDQIDAAQEILANEILNPGKQLELFGGEKLEEKWRTYLTMSIEDQTFANSTIDRNIPGSEVFSSPNRGTINGRLALPYPVMFAGRRSPNLILEFKDGKVVNFEVESDNLENTKWMESALNADEGAREVGEVALGTNRVFNRPMLNGLFVEKVGGSFHIAIGSSYLFTEYNGKLVHLDNGVRSVYHEDLTCMMLPEFGGGRVLIDGKLIQENGNFLDPRLAVLNLSF</sequence>
<dbReference type="EMBL" id="LCFP01000022">
    <property type="protein sequence ID" value="KKS95146.1"/>
    <property type="molecule type" value="Genomic_DNA"/>
</dbReference>
<accession>A0A0G1FJ94</accession>
<dbReference type="GO" id="GO:0008237">
    <property type="term" value="F:metallopeptidase activity"/>
    <property type="evidence" value="ECO:0007669"/>
    <property type="project" value="UniProtKB-KW"/>
</dbReference>
<evidence type="ECO:0000313" key="10">
    <source>
        <dbReference type="EMBL" id="KKS95146.1"/>
    </source>
</evidence>
<evidence type="ECO:0000256" key="1">
    <source>
        <dbReference type="ARBA" id="ARBA00001941"/>
    </source>
</evidence>
<keyword evidence="9" id="KW-0482">Metalloprotease</keyword>
<proteinExistence type="inferred from homology"/>
<dbReference type="GO" id="GO:0004177">
    <property type="term" value="F:aminopeptidase activity"/>
    <property type="evidence" value="ECO:0007669"/>
    <property type="project" value="UniProtKB-KW"/>
</dbReference>
<evidence type="ECO:0000256" key="5">
    <source>
        <dbReference type="ARBA" id="ARBA00022438"/>
    </source>
</evidence>
<evidence type="ECO:0000256" key="7">
    <source>
        <dbReference type="ARBA" id="ARBA00022723"/>
    </source>
</evidence>
<dbReference type="STRING" id="1618443.UV73_C0022G0010"/>
<dbReference type="PANTHER" id="PTHR34448:SF1">
    <property type="entry name" value="BLL6088 PROTEIN"/>
    <property type="match status" value="1"/>
</dbReference>